<dbReference type="RefSeq" id="WP_160797396.1">
    <property type="nucleotide sequence ID" value="NZ_WRPA01000013.1"/>
</dbReference>
<dbReference type="CDD" id="cd02953">
    <property type="entry name" value="DsbDgamma"/>
    <property type="match status" value="1"/>
</dbReference>
<dbReference type="InterPro" id="IPR036249">
    <property type="entry name" value="Thioredoxin-like_sf"/>
</dbReference>
<evidence type="ECO:0000313" key="2">
    <source>
        <dbReference type="EMBL" id="MXR69864.1"/>
    </source>
</evidence>
<sequence>MNSILLVSALTLGLLLSLLLWLSYKKARGNQIPTLVLVLLLVFATINGVISYFIYPKADANAYKQLVWQSLRPNAIPGQLAQGKTVFVDVSADWCNICKANKDRVLHQALVVERLKDKDMVLMRGDLTQSDARIEAYLARYQAYGVPFNIVYSQAHPNGLVLPRVLSIEDLLTALPPRG</sequence>
<name>A0A6L7I1Q0_9GAMM</name>
<dbReference type="AlphaFoldDB" id="A0A6L7I1Q0"/>
<dbReference type="Gene3D" id="3.40.30.10">
    <property type="entry name" value="Glutaredoxin"/>
    <property type="match status" value="1"/>
</dbReference>
<keyword evidence="1" id="KW-0472">Membrane</keyword>
<dbReference type="PANTHER" id="PTHR32234:SF3">
    <property type="entry name" value="SUPPRESSION OF COPPER SENSITIVITY PROTEIN"/>
    <property type="match status" value="1"/>
</dbReference>
<accession>A0A6L7I1Q0</accession>
<evidence type="ECO:0000256" key="1">
    <source>
        <dbReference type="SAM" id="Phobius"/>
    </source>
</evidence>
<dbReference type="PANTHER" id="PTHR32234">
    <property type="entry name" value="THIOL:DISULFIDE INTERCHANGE PROTEIN DSBD"/>
    <property type="match status" value="1"/>
</dbReference>
<comment type="caution">
    <text evidence="2">The sequence shown here is derived from an EMBL/GenBank/DDBJ whole genome shotgun (WGS) entry which is preliminary data.</text>
</comment>
<dbReference type="SUPFAM" id="SSF52833">
    <property type="entry name" value="Thioredoxin-like"/>
    <property type="match status" value="1"/>
</dbReference>
<dbReference type="Pfam" id="PF13899">
    <property type="entry name" value="Thioredoxin_7"/>
    <property type="match status" value="1"/>
</dbReference>
<reference evidence="2 3" key="1">
    <citation type="submission" date="2019-12" db="EMBL/GenBank/DDBJ databases">
        <title>Shewanella insulae sp. nov., isolated from a tidal flat.</title>
        <authorList>
            <person name="Yoon J.-H."/>
        </authorList>
    </citation>
    <scope>NUCLEOTIDE SEQUENCE [LARGE SCALE GENOMIC DNA]</scope>
    <source>
        <strain evidence="2 3">JBTF-M18</strain>
    </source>
</reference>
<gene>
    <name evidence="2" type="ORF">GNT65_14470</name>
</gene>
<keyword evidence="1" id="KW-1133">Transmembrane helix</keyword>
<dbReference type="EMBL" id="WRPA01000013">
    <property type="protein sequence ID" value="MXR69864.1"/>
    <property type="molecule type" value="Genomic_DNA"/>
</dbReference>
<organism evidence="2 3">
    <name type="scientific">Shewanella insulae</name>
    <dbReference type="NCBI Taxonomy" id="2681496"/>
    <lineage>
        <taxon>Bacteria</taxon>
        <taxon>Pseudomonadati</taxon>
        <taxon>Pseudomonadota</taxon>
        <taxon>Gammaproteobacteria</taxon>
        <taxon>Alteromonadales</taxon>
        <taxon>Shewanellaceae</taxon>
        <taxon>Shewanella</taxon>
    </lineage>
</organism>
<proteinExistence type="predicted"/>
<keyword evidence="3" id="KW-1185">Reference proteome</keyword>
<evidence type="ECO:0000313" key="3">
    <source>
        <dbReference type="Proteomes" id="UP000474778"/>
    </source>
</evidence>
<dbReference type="GO" id="GO:0045454">
    <property type="term" value="P:cell redox homeostasis"/>
    <property type="evidence" value="ECO:0007669"/>
    <property type="project" value="TreeGrafter"/>
</dbReference>
<dbReference type="Proteomes" id="UP000474778">
    <property type="component" value="Unassembled WGS sequence"/>
</dbReference>
<protein>
    <submittedName>
        <fullName evidence="2">Thiol:disulfide interchange protein</fullName>
    </submittedName>
</protein>
<keyword evidence="1" id="KW-0812">Transmembrane</keyword>
<dbReference type="InterPro" id="IPR035671">
    <property type="entry name" value="DsbD_gamma"/>
</dbReference>
<feature type="transmembrane region" description="Helical" evidence="1">
    <location>
        <begin position="35"/>
        <end position="55"/>
    </location>
</feature>
<dbReference type="GO" id="GO:0015035">
    <property type="term" value="F:protein-disulfide reductase activity"/>
    <property type="evidence" value="ECO:0007669"/>
    <property type="project" value="TreeGrafter"/>
</dbReference>